<keyword evidence="3" id="KW-1185">Reference proteome</keyword>
<comment type="caution">
    <text evidence="2">The sequence shown here is derived from an EMBL/GenBank/DDBJ whole genome shotgun (WGS) entry which is preliminary data.</text>
</comment>
<proteinExistence type="predicted"/>
<dbReference type="RefSeq" id="WP_068023130.1">
    <property type="nucleotide sequence ID" value="NZ_QQAZ01000001.1"/>
</dbReference>
<sequence>MILTAAQDVIRVQLENPGTESPPGSGSSTELLRHLVWVHVLATVIAVLCWVRLARGRGTGRGRIVTVAVGTVLIGLASAGAGAVLEAALK</sequence>
<keyword evidence="1" id="KW-0472">Membrane</keyword>
<feature type="transmembrane region" description="Helical" evidence="1">
    <location>
        <begin position="65"/>
        <end position="85"/>
    </location>
</feature>
<evidence type="ECO:0000256" key="1">
    <source>
        <dbReference type="SAM" id="Phobius"/>
    </source>
</evidence>
<protein>
    <submittedName>
        <fullName evidence="2">Uncharacterized protein</fullName>
    </submittedName>
</protein>
<gene>
    <name evidence="2" type="ORF">DFR68_101336</name>
</gene>
<dbReference type="AlphaFoldDB" id="A0A370HE46"/>
<name>A0A370HE46_9NOCA</name>
<organism evidence="2 3">
    <name type="scientific">Nocardia mexicana</name>
    <dbReference type="NCBI Taxonomy" id="279262"/>
    <lineage>
        <taxon>Bacteria</taxon>
        <taxon>Bacillati</taxon>
        <taxon>Actinomycetota</taxon>
        <taxon>Actinomycetes</taxon>
        <taxon>Mycobacteriales</taxon>
        <taxon>Nocardiaceae</taxon>
        <taxon>Nocardia</taxon>
    </lineage>
</organism>
<dbReference type="EMBL" id="QQAZ01000001">
    <property type="protein sequence ID" value="RDI55503.1"/>
    <property type="molecule type" value="Genomic_DNA"/>
</dbReference>
<reference evidence="2 3" key="1">
    <citation type="submission" date="2018-07" db="EMBL/GenBank/DDBJ databases">
        <title>Genomic Encyclopedia of Type Strains, Phase IV (KMG-IV): sequencing the most valuable type-strain genomes for metagenomic binning, comparative biology and taxonomic classification.</title>
        <authorList>
            <person name="Goeker M."/>
        </authorList>
    </citation>
    <scope>NUCLEOTIDE SEQUENCE [LARGE SCALE GENOMIC DNA]</scope>
    <source>
        <strain evidence="2 3">DSM 44952</strain>
    </source>
</reference>
<feature type="transmembrane region" description="Helical" evidence="1">
    <location>
        <begin position="35"/>
        <end position="53"/>
    </location>
</feature>
<evidence type="ECO:0000313" key="3">
    <source>
        <dbReference type="Proteomes" id="UP000255355"/>
    </source>
</evidence>
<accession>A0A370HE46</accession>
<keyword evidence="1" id="KW-0812">Transmembrane</keyword>
<dbReference type="Proteomes" id="UP000255355">
    <property type="component" value="Unassembled WGS sequence"/>
</dbReference>
<keyword evidence="1" id="KW-1133">Transmembrane helix</keyword>
<evidence type="ECO:0000313" key="2">
    <source>
        <dbReference type="EMBL" id="RDI55503.1"/>
    </source>
</evidence>